<keyword evidence="3" id="KW-1185">Reference proteome</keyword>
<sequence>MQASSSLYFKSLNRHFHVFGVEPQLFYLLMGLCLPIAVSAHLNGLMDLIAVVIFMLLYLISVYITRLDKQILAIYRRHIYYQDYYPAHPSVHAKSTLIKPSVPFYHGKRGFFNVE</sequence>
<keyword evidence="1" id="KW-1133">Transmembrane helix</keyword>
<comment type="caution">
    <text evidence="2">The sequence shown here is derived from an EMBL/GenBank/DDBJ whole genome shotgun (WGS) entry which is preliminary data.</text>
</comment>
<name>A8PK76_9COXI</name>
<evidence type="ECO:0008006" key="4">
    <source>
        <dbReference type="Google" id="ProtNLM"/>
    </source>
</evidence>
<feature type="transmembrane region" description="Helical" evidence="1">
    <location>
        <begin position="25"/>
        <end position="42"/>
    </location>
</feature>
<dbReference type="STRING" id="59196.RICGR_0329"/>
<accession>A8PK76</accession>
<organism evidence="2 3">
    <name type="scientific">Rickettsiella grylli</name>
    <dbReference type="NCBI Taxonomy" id="59196"/>
    <lineage>
        <taxon>Bacteria</taxon>
        <taxon>Pseudomonadati</taxon>
        <taxon>Pseudomonadota</taxon>
        <taxon>Gammaproteobacteria</taxon>
        <taxon>Legionellales</taxon>
        <taxon>Coxiellaceae</taxon>
        <taxon>Rickettsiella</taxon>
    </lineage>
</organism>
<reference evidence="2" key="2">
    <citation type="submission" date="2007-10" db="EMBL/GenBank/DDBJ databases">
        <authorList>
            <person name="Myers G.S."/>
        </authorList>
    </citation>
    <scope>NUCLEOTIDE SEQUENCE [LARGE SCALE GENOMIC DNA]</scope>
</reference>
<dbReference type="AlphaFoldDB" id="A8PK76"/>
<dbReference type="Proteomes" id="UP000054075">
    <property type="component" value="Unassembled WGS sequence"/>
</dbReference>
<dbReference type="RefSeq" id="WP_006035702.1">
    <property type="nucleotide sequence ID" value="NZ_AAQJ02000001.1"/>
</dbReference>
<protein>
    <recommendedName>
        <fullName evidence="4">Type IV secretion system protein VirB3</fullName>
    </recommendedName>
</protein>
<dbReference type="EMBL" id="AAQJ02000001">
    <property type="protein sequence ID" value="EDP46730.1"/>
    <property type="molecule type" value="Genomic_DNA"/>
</dbReference>
<gene>
    <name evidence="2" type="ORF">RICGR_0329</name>
</gene>
<reference evidence="2" key="1">
    <citation type="submission" date="2006-04" db="EMBL/GenBank/DDBJ databases">
        <authorList>
            <person name="Seshadri R."/>
            <person name="Federici B.A."/>
        </authorList>
    </citation>
    <scope>NUCLEOTIDE SEQUENCE [LARGE SCALE GENOMIC DNA]</scope>
</reference>
<feature type="transmembrane region" description="Helical" evidence="1">
    <location>
        <begin position="48"/>
        <end position="67"/>
    </location>
</feature>
<evidence type="ECO:0000313" key="3">
    <source>
        <dbReference type="Proteomes" id="UP000054075"/>
    </source>
</evidence>
<evidence type="ECO:0000313" key="2">
    <source>
        <dbReference type="EMBL" id="EDP46730.1"/>
    </source>
</evidence>
<dbReference type="OrthoDB" id="7063374at2"/>
<keyword evidence="1" id="KW-0812">Transmembrane</keyword>
<proteinExistence type="predicted"/>
<evidence type="ECO:0000256" key="1">
    <source>
        <dbReference type="SAM" id="Phobius"/>
    </source>
</evidence>
<keyword evidence="1" id="KW-0472">Membrane</keyword>